<protein>
    <submittedName>
        <fullName evidence="1">Uncharacterized protein</fullName>
    </submittedName>
</protein>
<dbReference type="RefSeq" id="WP_201369752.1">
    <property type="nucleotide sequence ID" value="NZ_BNJG01000001.1"/>
</dbReference>
<comment type="caution">
    <text evidence="1">The sequence shown here is derived from an EMBL/GenBank/DDBJ whole genome shotgun (WGS) entry which is preliminary data.</text>
</comment>
<sequence length="116" mass="12601">MIMNALFLGGQVIESTFYDQMTGAPKKGHSLVLDVLDADTHEKYQCQLSEGIPALDNLKLMVRQGAPDDVVETAVEEVKASLPPQMSPLTLEIRAIKGKPPFLKLVCRLAQVAVAP</sequence>
<accession>A0ABQ3UJQ1</accession>
<organism evidence="1 2">
    <name type="scientific">Ktedonobacter robiniae</name>
    <dbReference type="NCBI Taxonomy" id="2778365"/>
    <lineage>
        <taxon>Bacteria</taxon>
        <taxon>Bacillati</taxon>
        <taxon>Chloroflexota</taxon>
        <taxon>Ktedonobacteria</taxon>
        <taxon>Ktedonobacterales</taxon>
        <taxon>Ktedonobacteraceae</taxon>
        <taxon>Ktedonobacter</taxon>
    </lineage>
</organism>
<evidence type="ECO:0000313" key="1">
    <source>
        <dbReference type="EMBL" id="GHO52892.1"/>
    </source>
</evidence>
<evidence type="ECO:0000313" key="2">
    <source>
        <dbReference type="Proteomes" id="UP000654345"/>
    </source>
</evidence>
<keyword evidence="2" id="KW-1185">Reference proteome</keyword>
<gene>
    <name evidence="1" type="ORF">KSB_13670</name>
</gene>
<proteinExistence type="predicted"/>
<reference evidence="1 2" key="1">
    <citation type="journal article" date="2021" name="Int. J. Syst. Evol. Microbiol.">
        <title>Reticulibacter mediterranei gen. nov., sp. nov., within the new family Reticulibacteraceae fam. nov., and Ktedonospora formicarum gen. nov., sp. nov., Ktedonobacter robiniae sp. nov., Dictyobacter formicarum sp. nov. and Dictyobacter arantiisoli sp. nov., belonging to the class Ktedonobacteria.</title>
        <authorList>
            <person name="Yabe S."/>
            <person name="Zheng Y."/>
            <person name="Wang C.M."/>
            <person name="Sakai Y."/>
            <person name="Abe K."/>
            <person name="Yokota A."/>
            <person name="Donadio S."/>
            <person name="Cavaletti L."/>
            <person name="Monciardini P."/>
        </authorList>
    </citation>
    <scope>NUCLEOTIDE SEQUENCE [LARGE SCALE GENOMIC DNA]</scope>
    <source>
        <strain evidence="1 2">SOSP1-30</strain>
    </source>
</reference>
<dbReference type="EMBL" id="BNJG01000001">
    <property type="protein sequence ID" value="GHO52892.1"/>
    <property type="molecule type" value="Genomic_DNA"/>
</dbReference>
<name>A0ABQ3UJQ1_9CHLR</name>
<dbReference type="Proteomes" id="UP000654345">
    <property type="component" value="Unassembled WGS sequence"/>
</dbReference>